<feature type="domain" description="Auxiliary Activity family 9 catalytic" evidence="13">
    <location>
        <begin position="80"/>
        <end position="327"/>
    </location>
</feature>
<keyword evidence="5" id="KW-0136">Cellulose degradation</keyword>
<dbReference type="Proteomes" id="UP000813444">
    <property type="component" value="Unassembled WGS sequence"/>
</dbReference>
<dbReference type="InterPro" id="IPR005103">
    <property type="entry name" value="AA9_LPMO"/>
</dbReference>
<organism evidence="14 15">
    <name type="scientific">Stachybotrys elegans</name>
    <dbReference type="NCBI Taxonomy" id="80388"/>
    <lineage>
        <taxon>Eukaryota</taxon>
        <taxon>Fungi</taxon>
        <taxon>Dikarya</taxon>
        <taxon>Ascomycota</taxon>
        <taxon>Pezizomycotina</taxon>
        <taxon>Sordariomycetes</taxon>
        <taxon>Hypocreomycetidae</taxon>
        <taxon>Hypocreales</taxon>
        <taxon>Stachybotryaceae</taxon>
        <taxon>Stachybotrys</taxon>
    </lineage>
</organism>
<dbReference type="GO" id="GO:0016787">
    <property type="term" value="F:hydrolase activity"/>
    <property type="evidence" value="ECO:0007669"/>
    <property type="project" value="UniProtKB-KW"/>
</dbReference>
<name>A0A8K0SUR1_9HYPO</name>
<dbReference type="InterPro" id="IPR049892">
    <property type="entry name" value="AA9"/>
</dbReference>
<dbReference type="EC" id="1.14.99.56" evidence="11"/>
<keyword evidence="4" id="KW-0732">Signal</keyword>
<comment type="catalytic activity">
    <reaction evidence="10">
        <text>[(1-&gt;4)-beta-D-glucosyl]n+m + reduced acceptor + O2 = 4-dehydro-beta-D-glucosyl-[(1-&gt;4)-beta-D-glucosyl]n-1 + [(1-&gt;4)-beta-D-glucosyl]m + acceptor + H2O.</text>
        <dbReference type="EC" id="1.14.99.56"/>
    </reaction>
</comment>
<proteinExistence type="inferred from homology"/>
<evidence type="ECO:0000256" key="11">
    <source>
        <dbReference type="ARBA" id="ARBA00047174"/>
    </source>
</evidence>
<keyword evidence="12" id="KW-1133">Transmembrane helix</keyword>
<keyword evidence="7" id="KW-0119">Carbohydrate metabolism</keyword>
<evidence type="ECO:0000256" key="8">
    <source>
        <dbReference type="ARBA" id="ARBA00023326"/>
    </source>
</evidence>
<comment type="caution">
    <text evidence="14">The sequence shown here is derived from an EMBL/GenBank/DDBJ whole genome shotgun (WGS) entry which is preliminary data.</text>
</comment>
<evidence type="ECO:0000256" key="4">
    <source>
        <dbReference type="ARBA" id="ARBA00022729"/>
    </source>
</evidence>
<protein>
    <recommendedName>
        <fullName evidence="11">lytic cellulose monooxygenase (C4-dehydrogenating)</fullName>
        <ecNumber evidence="11">1.14.99.56</ecNumber>
    </recommendedName>
</protein>
<evidence type="ECO:0000256" key="9">
    <source>
        <dbReference type="ARBA" id="ARBA00044502"/>
    </source>
</evidence>
<feature type="transmembrane region" description="Helical" evidence="12">
    <location>
        <begin position="66"/>
        <end position="88"/>
    </location>
</feature>
<evidence type="ECO:0000259" key="13">
    <source>
        <dbReference type="Pfam" id="PF03443"/>
    </source>
</evidence>
<evidence type="ECO:0000313" key="15">
    <source>
        <dbReference type="Proteomes" id="UP000813444"/>
    </source>
</evidence>
<evidence type="ECO:0000256" key="7">
    <source>
        <dbReference type="ARBA" id="ARBA00023277"/>
    </source>
</evidence>
<evidence type="ECO:0000256" key="3">
    <source>
        <dbReference type="ARBA" id="ARBA00022525"/>
    </source>
</evidence>
<dbReference type="OrthoDB" id="4849160at2759"/>
<dbReference type="Pfam" id="PF03443">
    <property type="entry name" value="AA9"/>
    <property type="match status" value="1"/>
</dbReference>
<evidence type="ECO:0000256" key="5">
    <source>
        <dbReference type="ARBA" id="ARBA00023001"/>
    </source>
</evidence>
<dbReference type="GO" id="GO:0030245">
    <property type="term" value="P:cellulose catabolic process"/>
    <property type="evidence" value="ECO:0007669"/>
    <property type="project" value="UniProtKB-KW"/>
</dbReference>
<accession>A0A8K0SUR1</accession>
<dbReference type="EMBL" id="JAGPNK010000005">
    <property type="protein sequence ID" value="KAH7321078.1"/>
    <property type="molecule type" value="Genomic_DNA"/>
</dbReference>
<reference evidence="14" key="1">
    <citation type="journal article" date="2021" name="Nat. Commun.">
        <title>Genetic determinants of endophytism in the Arabidopsis root mycobiome.</title>
        <authorList>
            <person name="Mesny F."/>
            <person name="Miyauchi S."/>
            <person name="Thiergart T."/>
            <person name="Pickel B."/>
            <person name="Atanasova L."/>
            <person name="Karlsson M."/>
            <person name="Huettel B."/>
            <person name="Barry K.W."/>
            <person name="Haridas S."/>
            <person name="Chen C."/>
            <person name="Bauer D."/>
            <person name="Andreopoulos W."/>
            <person name="Pangilinan J."/>
            <person name="LaButti K."/>
            <person name="Riley R."/>
            <person name="Lipzen A."/>
            <person name="Clum A."/>
            <person name="Drula E."/>
            <person name="Henrissat B."/>
            <person name="Kohler A."/>
            <person name="Grigoriev I.V."/>
            <person name="Martin F.M."/>
            <person name="Hacquard S."/>
        </authorList>
    </citation>
    <scope>NUCLEOTIDE SEQUENCE</scope>
    <source>
        <strain evidence="14">MPI-CAGE-CH-0235</strain>
    </source>
</reference>
<gene>
    <name evidence="14" type="ORF">B0I35DRAFT_428506</name>
</gene>
<evidence type="ECO:0000256" key="1">
    <source>
        <dbReference type="ARBA" id="ARBA00001973"/>
    </source>
</evidence>
<keyword evidence="8" id="KW-0624">Polysaccharide degradation</keyword>
<evidence type="ECO:0000313" key="14">
    <source>
        <dbReference type="EMBL" id="KAH7321078.1"/>
    </source>
</evidence>
<comment type="subcellular location">
    <subcellularLocation>
        <location evidence="2">Secreted</location>
    </subcellularLocation>
</comment>
<feature type="transmembrane region" description="Helical" evidence="12">
    <location>
        <begin position="40"/>
        <end position="59"/>
    </location>
</feature>
<dbReference type="AlphaFoldDB" id="A0A8K0SUR1"/>
<comment type="similarity">
    <text evidence="9">Belongs to the polysaccharide monooxygenase AA9 family.</text>
</comment>
<comment type="cofactor">
    <cofactor evidence="1">
        <name>Cu(2+)</name>
        <dbReference type="ChEBI" id="CHEBI:29036"/>
    </cofactor>
</comment>
<evidence type="ECO:0000256" key="2">
    <source>
        <dbReference type="ARBA" id="ARBA00004613"/>
    </source>
</evidence>
<keyword evidence="15" id="KW-1185">Reference proteome</keyword>
<dbReference type="Gene3D" id="2.70.50.70">
    <property type="match status" value="1"/>
</dbReference>
<keyword evidence="6" id="KW-1015">Disulfide bond</keyword>
<dbReference type="PANTHER" id="PTHR33353:SF19">
    <property type="entry name" value="GLYCOSYLHYDROLASE FAMILY 61-8 PROTEIN"/>
    <property type="match status" value="1"/>
</dbReference>
<dbReference type="CDD" id="cd21175">
    <property type="entry name" value="LPMO_AA9"/>
    <property type="match status" value="1"/>
</dbReference>
<evidence type="ECO:0000256" key="12">
    <source>
        <dbReference type="SAM" id="Phobius"/>
    </source>
</evidence>
<keyword evidence="3" id="KW-0964">Secreted</keyword>
<keyword evidence="12" id="KW-0812">Transmembrane</keyword>
<evidence type="ECO:0000256" key="6">
    <source>
        <dbReference type="ARBA" id="ARBA00023157"/>
    </source>
</evidence>
<evidence type="ECO:0000256" key="10">
    <source>
        <dbReference type="ARBA" id="ARBA00045077"/>
    </source>
</evidence>
<dbReference type="GO" id="GO:0005576">
    <property type="term" value="C:extracellular region"/>
    <property type="evidence" value="ECO:0007669"/>
    <property type="project" value="UniProtKB-SubCell"/>
</dbReference>
<keyword evidence="12" id="KW-0472">Membrane</keyword>
<sequence>MLQYHWSKYRDSWFILWPVHAREDKTRHSVRHLHHPFTSTVYFVCEHACYTVIALLLLVEMQTFSLLVVCFAATGGVYAHGGIFNYTIAGAEYNGHYPFLLEEDQAESIQRRWWPDPIRDVGHPCLACNRGNPLASRHPSIHAPIRAGESITVFYQPPELPNNHHAPTEWSVPWKNEPNPPMKPFGASYPWPHVLGPMTAYMAPCNGPCSEFDPTGEDKVWFKIYESGYLRHTDPSTGEPYPLERHEAWNQNNYTTQGWTVTIPRYIKPGNYLIRHEIIMLELLPPQFYPSCGQLSITGEGEELPGQAFLVSFPGAYSMKDPGLAISGSLYGAKYNYTIPGPKVWEGGQKG</sequence>
<dbReference type="PANTHER" id="PTHR33353">
    <property type="entry name" value="PUTATIVE (AFU_ORTHOLOGUE AFUA_1G12560)-RELATED"/>
    <property type="match status" value="1"/>
</dbReference>
<keyword evidence="14" id="KW-0378">Hydrolase</keyword>